<feature type="region of interest" description="Disordered" evidence="1">
    <location>
        <begin position="1"/>
        <end position="39"/>
    </location>
</feature>
<dbReference type="Proteomes" id="UP000029227">
    <property type="component" value="Unassembled WGS sequence"/>
</dbReference>
<reference evidence="2 3" key="1">
    <citation type="journal article" date="2014" name="Genome Announc.">
        <title>Draft Genome Sequences of Two Vibrionaceae Species, Vibrio ponticus C121 and Photobacterium aphoticum C119, Isolated as Coral Reef Microbiota.</title>
        <authorList>
            <person name="Al-saari N."/>
            <person name="Meirelles P.M."/>
            <person name="Mino S."/>
            <person name="Suda W."/>
            <person name="Oshima K."/>
            <person name="Hattori M."/>
            <person name="Ohkuma M."/>
            <person name="Thompson F.L."/>
            <person name="Gomez-Gil B."/>
            <person name="Sawabe T."/>
            <person name="Sawabe T."/>
        </authorList>
    </citation>
    <scope>NUCLEOTIDE SEQUENCE [LARGE SCALE GENOMIC DNA]</scope>
    <source>
        <strain evidence="2 3">JCM 19237</strain>
    </source>
</reference>
<name>A0A090QY35_9GAMM</name>
<proteinExistence type="predicted"/>
<evidence type="ECO:0000256" key="1">
    <source>
        <dbReference type="SAM" id="MobiDB-lite"/>
    </source>
</evidence>
<dbReference type="AlphaFoldDB" id="A0A090QY35"/>
<sequence>MVGKKRAREKCFQRPNKKRPGQMAGAAESAKSNNVKQKV</sequence>
<feature type="compositionally biased region" description="Polar residues" evidence="1">
    <location>
        <begin position="30"/>
        <end position="39"/>
    </location>
</feature>
<evidence type="ECO:0000313" key="2">
    <source>
        <dbReference type="EMBL" id="GAL07791.1"/>
    </source>
</evidence>
<dbReference type="EMBL" id="BBMN01000019">
    <property type="protein sequence ID" value="GAL07791.1"/>
    <property type="molecule type" value="Genomic_DNA"/>
</dbReference>
<gene>
    <name evidence="2" type="ORF">JCM19237_6973</name>
</gene>
<protein>
    <submittedName>
        <fullName evidence="2">Uncharacterized protein</fullName>
    </submittedName>
</protein>
<accession>A0A090QY35</accession>
<evidence type="ECO:0000313" key="3">
    <source>
        <dbReference type="Proteomes" id="UP000029227"/>
    </source>
</evidence>
<comment type="caution">
    <text evidence="2">The sequence shown here is derived from an EMBL/GenBank/DDBJ whole genome shotgun (WGS) entry which is preliminary data.</text>
</comment>
<organism evidence="2 3">
    <name type="scientific">Photobacterium aphoticum</name>
    <dbReference type="NCBI Taxonomy" id="754436"/>
    <lineage>
        <taxon>Bacteria</taxon>
        <taxon>Pseudomonadati</taxon>
        <taxon>Pseudomonadota</taxon>
        <taxon>Gammaproteobacteria</taxon>
        <taxon>Vibrionales</taxon>
        <taxon>Vibrionaceae</taxon>
        <taxon>Photobacterium</taxon>
    </lineage>
</organism>